<evidence type="ECO:0000313" key="1">
    <source>
        <dbReference type="EnsemblPlants" id="ORUFI06G20730.1"/>
    </source>
</evidence>
<dbReference type="AlphaFoldDB" id="A0A0E0PZK5"/>
<reference evidence="2" key="1">
    <citation type="submission" date="2013-06" db="EMBL/GenBank/DDBJ databases">
        <authorList>
            <person name="Zhao Q."/>
        </authorList>
    </citation>
    <scope>NUCLEOTIDE SEQUENCE</scope>
    <source>
        <strain evidence="2">cv. W1943</strain>
    </source>
</reference>
<dbReference type="Gramene" id="ORUFI06G20730.1">
    <property type="protein sequence ID" value="ORUFI06G20730.1"/>
    <property type="gene ID" value="ORUFI06G20730"/>
</dbReference>
<reference evidence="1" key="2">
    <citation type="submission" date="2015-06" db="UniProtKB">
        <authorList>
            <consortium name="EnsemblPlants"/>
        </authorList>
    </citation>
    <scope>IDENTIFICATION</scope>
</reference>
<dbReference type="eggNOG" id="ENOG502R4N5">
    <property type="taxonomic scope" value="Eukaryota"/>
</dbReference>
<organism evidence="1 2">
    <name type="scientific">Oryza rufipogon</name>
    <name type="common">Brownbeard rice</name>
    <name type="synonym">Asian wild rice</name>
    <dbReference type="NCBI Taxonomy" id="4529"/>
    <lineage>
        <taxon>Eukaryota</taxon>
        <taxon>Viridiplantae</taxon>
        <taxon>Streptophyta</taxon>
        <taxon>Embryophyta</taxon>
        <taxon>Tracheophyta</taxon>
        <taxon>Spermatophyta</taxon>
        <taxon>Magnoliopsida</taxon>
        <taxon>Liliopsida</taxon>
        <taxon>Poales</taxon>
        <taxon>Poaceae</taxon>
        <taxon>BOP clade</taxon>
        <taxon>Oryzoideae</taxon>
        <taxon>Oryzeae</taxon>
        <taxon>Oryzinae</taxon>
        <taxon>Oryza</taxon>
    </lineage>
</organism>
<dbReference type="EnsemblPlants" id="ORUFI06G20730.1">
    <property type="protein sequence ID" value="ORUFI06G20730.1"/>
    <property type="gene ID" value="ORUFI06G20730"/>
</dbReference>
<protein>
    <submittedName>
        <fullName evidence="1">Uncharacterized protein</fullName>
    </submittedName>
</protein>
<dbReference type="Proteomes" id="UP000008022">
    <property type="component" value="Unassembled WGS sequence"/>
</dbReference>
<dbReference type="HOGENOM" id="CLU_2188285_0_0_1"/>
<keyword evidence="2" id="KW-1185">Reference proteome</keyword>
<accession>A0A0E0PZK5</accession>
<evidence type="ECO:0000313" key="2">
    <source>
        <dbReference type="Proteomes" id="UP000008022"/>
    </source>
</evidence>
<name>A0A0E0PZK5_ORYRU</name>
<proteinExistence type="predicted"/>
<sequence>MAGPWRAGVPRFGSRCPKLHHYQKSNEHCPVAASFFGDRWEATANLKEAPKKAIRTLALLVNWEIWNERNRRIFQYKDLSSGSLLAKIKEEAKTSLLERCTSLPVRNPL</sequence>